<keyword evidence="6" id="KW-0378">Hydrolase</keyword>
<dbReference type="Proteomes" id="UP000247689">
    <property type="component" value="Unassembled WGS sequence"/>
</dbReference>
<dbReference type="GO" id="GO:0046061">
    <property type="term" value="P:dATP catabolic process"/>
    <property type="evidence" value="ECO:0007669"/>
    <property type="project" value="TreeGrafter"/>
</dbReference>
<evidence type="ECO:0000313" key="7">
    <source>
        <dbReference type="Proteomes" id="UP000247689"/>
    </source>
</evidence>
<feature type="domain" description="NTP pyrophosphohydrolase MazG-like" evidence="5">
    <location>
        <begin position="27"/>
        <end position="100"/>
    </location>
</feature>
<evidence type="ECO:0000256" key="3">
    <source>
        <dbReference type="ARBA" id="ARBA00066372"/>
    </source>
</evidence>
<dbReference type="Gene3D" id="1.10.287.1080">
    <property type="entry name" value="MazG-like"/>
    <property type="match status" value="2"/>
</dbReference>
<gene>
    <name evidence="6" type="ORF">DL796_06555</name>
</gene>
<comment type="caution">
    <text evidence="6">The sequence shown here is derived from an EMBL/GenBank/DDBJ whole genome shotgun (WGS) entry which is preliminary data.</text>
</comment>
<dbReference type="FunFam" id="1.10.287.1080:FF:000003">
    <property type="entry name" value="Nucleoside triphosphate pyrophosphohydrolase"/>
    <property type="match status" value="1"/>
</dbReference>
<dbReference type="InterPro" id="IPR011551">
    <property type="entry name" value="NTP_PyrPHydrolase_MazG"/>
</dbReference>
<dbReference type="NCBIfam" id="NF007113">
    <property type="entry name" value="PRK09562.1"/>
    <property type="match status" value="1"/>
</dbReference>
<evidence type="ECO:0000256" key="4">
    <source>
        <dbReference type="ARBA" id="ARBA00074799"/>
    </source>
</evidence>
<dbReference type="GO" id="GO:0006950">
    <property type="term" value="P:response to stress"/>
    <property type="evidence" value="ECO:0007669"/>
    <property type="project" value="UniProtKB-ARBA"/>
</dbReference>
<organism evidence="6 7">
    <name type="scientific">Kangiella spongicola</name>
    <dbReference type="NCBI Taxonomy" id="796379"/>
    <lineage>
        <taxon>Bacteria</taxon>
        <taxon>Pseudomonadati</taxon>
        <taxon>Pseudomonadota</taxon>
        <taxon>Gammaproteobacteria</taxon>
        <taxon>Kangiellales</taxon>
        <taxon>Kangiellaceae</taxon>
        <taxon>Kangiella</taxon>
    </lineage>
</organism>
<evidence type="ECO:0000313" key="6">
    <source>
        <dbReference type="EMBL" id="PXF63106.1"/>
    </source>
</evidence>
<protein>
    <recommendedName>
        <fullName evidence="4">Nucleoside triphosphate pyrophosphohydrolase</fullName>
        <ecNumber evidence="3">3.6.1.8</ecNumber>
    </recommendedName>
</protein>
<dbReference type="PANTHER" id="PTHR30522">
    <property type="entry name" value="NUCLEOSIDE TRIPHOSPHATE PYROPHOSPHOHYDROLASE"/>
    <property type="match status" value="1"/>
</dbReference>
<dbReference type="Pfam" id="PF03819">
    <property type="entry name" value="MazG"/>
    <property type="match status" value="2"/>
</dbReference>
<keyword evidence="7" id="KW-1185">Reference proteome</keyword>
<feature type="domain" description="NTP pyrophosphohydrolase MazG-like" evidence="5">
    <location>
        <begin position="168"/>
        <end position="226"/>
    </location>
</feature>
<dbReference type="InterPro" id="IPR048011">
    <property type="entry name" value="NTP-PPase_MazG-like_C"/>
</dbReference>
<comment type="similarity">
    <text evidence="2">Belongs to the nucleoside triphosphate pyrophosphohydrolase family.</text>
</comment>
<proteinExistence type="inferred from homology"/>
<dbReference type="AlphaFoldDB" id="A0A318D1K3"/>
<dbReference type="FunFam" id="1.10.287.1080:FF:000001">
    <property type="entry name" value="Nucleoside triphosphate pyrophosphohydrolase"/>
    <property type="match status" value="1"/>
</dbReference>
<dbReference type="SUPFAM" id="SSF101386">
    <property type="entry name" value="all-alpha NTP pyrophosphatases"/>
    <property type="match status" value="2"/>
</dbReference>
<dbReference type="NCBIfam" id="TIGR00444">
    <property type="entry name" value="mazG"/>
    <property type="match status" value="1"/>
</dbReference>
<dbReference type="GO" id="GO:0046076">
    <property type="term" value="P:dTTP catabolic process"/>
    <property type="evidence" value="ECO:0007669"/>
    <property type="project" value="TreeGrafter"/>
</dbReference>
<dbReference type="GO" id="GO:0046052">
    <property type="term" value="P:UTP catabolic process"/>
    <property type="evidence" value="ECO:0007669"/>
    <property type="project" value="TreeGrafter"/>
</dbReference>
<dbReference type="OrthoDB" id="9808939at2"/>
<accession>A0A318D1K3</accession>
<dbReference type="RefSeq" id="WP_110200909.1">
    <property type="nucleotide sequence ID" value="NZ_QICH01000002.1"/>
</dbReference>
<comment type="catalytic activity">
    <reaction evidence="1">
        <text>ATP + H2O = AMP + diphosphate + H(+)</text>
        <dbReference type="Rhea" id="RHEA:14245"/>
        <dbReference type="ChEBI" id="CHEBI:15377"/>
        <dbReference type="ChEBI" id="CHEBI:15378"/>
        <dbReference type="ChEBI" id="CHEBI:30616"/>
        <dbReference type="ChEBI" id="CHEBI:33019"/>
        <dbReference type="ChEBI" id="CHEBI:456215"/>
        <dbReference type="EC" id="3.6.1.8"/>
    </reaction>
</comment>
<dbReference type="CDD" id="cd11528">
    <property type="entry name" value="NTP-PPase_MazG_Nterm"/>
    <property type="match status" value="1"/>
</dbReference>
<dbReference type="PANTHER" id="PTHR30522:SF0">
    <property type="entry name" value="NUCLEOSIDE TRIPHOSPHATE PYROPHOSPHOHYDROLASE"/>
    <property type="match status" value="1"/>
</dbReference>
<evidence type="ECO:0000256" key="2">
    <source>
        <dbReference type="ARBA" id="ARBA00061115"/>
    </source>
</evidence>
<dbReference type="GO" id="GO:0046047">
    <property type="term" value="P:TTP catabolic process"/>
    <property type="evidence" value="ECO:0007669"/>
    <property type="project" value="TreeGrafter"/>
</dbReference>
<dbReference type="EC" id="3.6.1.8" evidence="3"/>
<dbReference type="GO" id="GO:0046081">
    <property type="term" value="P:dUTP catabolic process"/>
    <property type="evidence" value="ECO:0007669"/>
    <property type="project" value="TreeGrafter"/>
</dbReference>
<evidence type="ECO:0000259" key="5">
    <source>
        <dbReference type="Pfam" id="PF03819"/>
    </source>
</evidence>
<dbReference type="GO" id="GO:0047693">
    <property type="term" value="F:ATP diphosphatase activity"/>
    <property type="evidence" value="ECO:0007669"/>
    <property type="project" value="UniProtKB-EC"/>
</dbReference>
<dbReference type="InterPro" id="IPR004518">
    <property type="entry name" value="MazG-like_dom"/>
</dbReference>
<evidence type="ECO:0000256" key="1">
    <source>
        <dbReference type="ARBA" id="ARBA00052141"/>
    </source>
</evidence>
<dbReference type="InterPro" id="IPR048015">
    <property type="entry name" value="NTP-PPase_MazG-like_N"/>
</dbReference>
<dbReference type="CDD" id="cd11529">
    <property type="entry name" value="NTP-PPase_MazG_Cterm"/>
    <property type="match status" value="1"/>
</dbReference>
<reference evidence="6 7" key="1">
    <citation type="submission" date="2018-05" db="EMBL/GenBank/DDBJ databases">
        <title>Kangiella spongicola genome sequence.</title>
        <authorList>
            <person name="Maclea K.S."/>
            <person name="Goen A.E."/>
            <person name="Kelley C."/>
            <person name="Underriner A."/>
            <person name="Silverwood T."/>
            <person name="Trachtenberg A.M."/>
        </authorList>
    </citation>
    <scope>NUCLEOTIDE SEQUENCE [LARGE SCALE GENOMIC DNA]</scope>
    <source>
        <strain evidence="6 7">ATCC BAA-2076</strain>
    </source>
</reference>
<dbReference type="EMBL" id="QICH01000002">
    <property type="protein sequence ID" value="PXF63106.1"/>
    <property type="molecule type" value="Genomic_DNA"/>
</dbReference>
<dbReference type="GO" id="GO:0006203">
    <property type="term" value="P:dGTP catabolic process"/>
    <property type="evidence" value="ECO:0007669"/>
    <property type="project" value="TreeGrafter"/>
</dbReference>
<name>A0A318D1K3_9GAMM</name>
<sequence>MTHTQRLLEIMRTLRDPEQGCPWDKKQTFETIVPHTLEEAYEVADAIEKDDMAELEGELGDLLFQVVFYAQLGSEQDLFDFESIAKAMSEKLIRRHPHVFSDMSLESDAAIKQNWEKLKQQERQTKNQANTSLLDDLPRSFPALSLAQKMQKRVGRHGFDWPDINGVIEKLEEEVAELKEAIAKEDKAHIEEELGDVLFSCVNLSRHLDLDPETALRKSCRKFESRFRQLETLIDNDGLTVDTASLEQLEQAWQKAKQLSSGS</sequence>